<dbReference type="EMBL" id="JAQPOK010000092">
    <property type="protein sequence ID" value="MDJ1179762.1"/>
    <property type="molecule type" value="Genomic_DNA"/>
</dbReference>
<evidence type="ECO:0000259" key="2">
    <source>
        <dbReference type="Pfam" id="PF05685"/>
    </source>
</evidence>
<dbReference type="RefSeq" id="WP_283763067.1">
    <property type="nucleotide sequence ID" value="NZ_JAQPOK010000092.1"/>
</dbReference>
<gene>
    <name evidence="3" type="ORF">PJF56_12890</name>
</gene>
<protein>
    <submittedName>
        <fullName evidence="3">Uma2 family endonuclease</fullName>
    </submittedName>
</protein>
<dbReference type="SUPFAM" id="SSF52980">
    <property type="entry name" value="Restriction endonuclease-like"/>
    <property type="match status" value="1"/>
</dbReference>
<sequence>MTSLITPKTPPDTSIIYPSRDGEPVAETYDHLYALLTTLEVLKNYLAGQRATVLADQFLYYSQGVPKSRIAPDVMVIFDVEPGGRDNYKTWEEGQVPKAIFEMTSESTRDRDRVFKKDLYEQLGVEEYWLFDPKGEWIEGQLEGYRLVGGTYQPITNSLSQALKLRLVPEGKLIGFYRQDTGEKLLTSAERAEQERQRAEQERQRAEELQALLERYQEQFGNLE</sequence>
<dbReference type="PANTHER" id="PTHR33352">
    <property type="entry name" value="SLR1095 PROTEIN"/>
    <property type="match status" value="1"/>
</dbReference>
<feature type="coiled-coil region" evidence="1">
    <location>
        <begin position="182"/>
        <end position="219"/>
    </location>
</feature>
<dbReference type="Gene3D" id="3.90.1570.10">
    <property type="entry name" value="tt1808, chain A"/>
    <property type="match status" value="1"/>
</dbReference>
<dbReference type="InterPro" id="IPR008538">
    <property type="entry name" value="Uma2"/>
</dbReference>
<dbReference type="Pfam" id="PF05685">
    <property type="entry name" value="Uma2"/>
    <property type="match status" value="1"/>
</dbReference>
<dbReference type="Proteomes" id="UP001231370">
    <property type="component" value="Unassembled WGS sequence"/>
</dbReference>
<comment type="caution">
    <text evidence="3">The sequence shown here is derived from an EMBL/GenBank/DDBJ whole genome shotgun (WGS) entry which is preliminary data.</text>
</comment>
<keyword evidence="3" id="KW-0540">Nuclease</keyword>
<keyword evidence="3" id="KW-0378">Hydrolase</keyword>
<proteinExistence type="predicted"/>
<feature type="domain" description="Putative restriction endonuclease" evidence="2">
    <location>
        <begin position="20"/>
        <end position="165"/>
    </location>
</feature>
<evidence type="ECO:0000313" key="4">
    <source>
        <dbReference type="Proteomes" id="UP001231370"/>
    </source>
</evidence>
<dbReference type="PANTHER" id="PTHR33352:SF2">
    <property type="entry name" value="SLL0995 PROTEIN"/>
    <property type="match status" value="1"/>
</dbReference>
<evidence type="ECO:0000313" key="3">
    <source>
        <dbReference type="EMBL" id="MDJ1179762.1"/>
    </source>
</evidence>
<dbReference type="InterPro" id="IPR011335">
    <property type="entry name" value="Restrct_endonuc-II-like"/>
</dbReference>
<name>A0ABT7BKP0_9CYAN</name>
<dbReference type="GO" id="GO:0004519">
    <property type="term" value="F:endonuclease activity"/>
    <property type="evidence" value="ECO:0007669"/>
    <property type="project" value="UniProtKB-KW"/>
</dbReference>
<evidence type="ECO:0000256" key="1">
    <source>
        <dbReference type="SAM" id="Coils"/>
    </source>
</evidence>
<organism evidence="3 4">
    <name type="scientific">Roseofilum halophilum BLCC-M91</name>
    <dbReference type="NCBI Taxonomy" id="3022259"/>
    <lineage>
        <taxon>Bacteria</taxon>
        <taxon>Bacillati</taxon>
        <taxon>Cyanobacteriota</taxon>
        <taxon>Cyanophyceae</taxon>
        <taxon>Desertifilales</taxon>
        <taxon>Desertifilaceae</taxon>
        <taxon>Roseofilum</taxon>
        <taxon>Roseofilum halophilum</taxon>
    </lineage>
</organism>
<dbReference type="CDD" id="cd06260">
    <property type="entry name" value="DUF820-like"/>
    <property type="match status" value="1"/>
</dbReference>
<accession>A0ABT7BKP0</accession>
<keyword evidence="3" id="KW-0255">Endonuclease</keyword>
<dbReference type="InterPro" id="IPR012296">
    <property type="entry name" value="Nuclease_put_TT1808"/>
</dbReference>
<reference evidence="3 4" key="1">
    <citation type="submission" date="2023-01" db="EMBL/GenBank/DDBJ databases">
        <title>Novel diversity within Roseofilum (Cyanobacteria; Desertifilaceae) from marine benthic mats with descriptions of four novel species.</title>
        <authorList>
            <person name="Wang Y."/>
            <person name="Berthold D.E."/>
            <person name="Hu J."/>
            <person name="Lefler F.W."/>
            <person name="Laughinghouse H.D. IV."/>
        </authorList>
    </citation>
    <scope>NUCLEOTIDE SEQUENCE [LARGE SCALE GENOMIC DNA]</scope>
    <source>
        <strain evidence="3 4">BLCC-M91</strain>
    </source>
</reference>
<keyword evidence="1" id="KW-0175">Coiled coil</keyword>
<keyword evidence="4" id="KW-1185">Reference proteome</keyword>